<dbReference type="AlphaFoldDB" id="G6B190"/>
<dbReference type="PROSITE" id="PS51257">
    <property type="entry name" value="PROKAR_LIPOPROTEIN"/>
    <property type="match status" value="1"/>
</dbReference>
<dbReference type="RefSeq" id="WP_007902613.1">
    <property type="nucleotide sequence ID" value="NZ_JH379465.1"/>
</dbReference>
<dbReference type="EMBL" id="AFZZ01000235">
    <property type="protein sequence ID" value="EHJ36843.1"/>
    <property type="molecule type" value="Genomic_DNA"/>
</dbReference>
<organism evidence="2 3">
    <name type="scientific">Leyella stercorea DSM 18206</name>
    <dbReference type="NCBI Taxonomy" id="1002367"/>
    <lineage>
        <taxon>Bacteria</taxon>
        <taxon>Pseudomonadati</taxon>
        <taxon>Bacteroidota</taxon>
        <taxon>Bacteroidia</taxon>
        <taxon>Bacteroidales</taxon>
        <taxon>Prevotellaceae</taxon>
        <taxon>Leyella</taxon>
    </lineage>
</organism>
<dbReference type="GeneID" id="78338077"/>
<gene>
    <name evidence="2" type="ORF">HMPREF0673_02661</name>
</gene>
<proteinExistence type="predicted"/>
<feature type="chain" id="PRO_5003485570" evidence="1">
    <location>
        <begin position="22"/>
        <end position="392"/>
    </location>
</feature>
<evidence type="ECO:0000313" key="3">
    <source>
        <dbReference type="Proteomes" id="UP000004407"/>
    </source>
</evidence>
<sequence length="392" mass="43551">MIKLHKLFALFAAVAAFTACSNSEETNGTDDSSLANAPQTEVYMGVDVLNNYQKVNAVTRAANPLSPTANVNYFNVKVDPRLGFNVAPNKYVGVMNNGKVYTDCPYITINKDKNFDYLLSTNGSGLRTLIAAGDTTTATIVKKLTSWCGRTNPVSPTVVEKNIRVIWYLAKSMENGWHVDGLLTDKDDIKAACDACKDEGFQEITFGENDGKTQLAYQQLADYYPTIYNIKPIDPTLLVDIHQQEHSSWGEIKTSLHIKEAKDVKVFLPVGIDYTVEGVESAALVRYFEKYFEVQDYDATVGANVKLTVERQPAGITINVTGVTKELLKALERRYNDGLTIEIHSYYKLSDKNGESDYIAPVWSALKNSTVTYDGDVKYRITSAFNNESVEN</sequence>
<evidence type="ECO:0000313" key="2">
    <source>
        <dbReference type="EMBL" id="EHJ36843.1"/>
    </source>
</evidence>
<protein>
    <submittedName>
        <fullName evidence="2">Uncharacterized protein</fullName>
    </submittedName>
</protein>
<accession>G6B190</accession>
<evidence type="ECO:0000256" key="1">
    <source>
        <dbReference type="SAM" id="SignalP"/>
    </source>
</evidence>
<dbReference type="Proteomes" id="UP000004407">
    <property type="component" value="Unassembled WGS sequence"/>
</dbReference>
<dbReference type="HOGENOM" id="CLU_749776_0_0_10"/>
<name>G6B190_9BACT</name>
<reference evidence="2 3" key="1">
    <citation type="submission" date="2011-08" db="EMBL/GenBank/DDBJ databases">
        <authorList>
            <person name="Weinstock G."/>
            <person name="Sodergren E."/>
            <person name="Clifton S."/>
            <person name="Fulton L."/>
            <person name="Fulton B."/>
            <person name="Courtney L."/>
            <person name="Fronick C."/>
            <person name="Harrison M."/>
            <person name="Strong C."/>
            <person name="Farmer C."/>
            <person name="Delahaunty K."/>
            <person name="Markovic C."/>
            <person name="Hall O."/>
            <person name="Minx P."/>
            <person name="Tomlinson C."/>
            <person name="Mitreva M."/>
            <person name="Hou S."/>
            <person name="Chen J."/>
            <person name="Wollam A."/>
            <person name="Pepin K.H."/>
            <person name="Johnson M."/>
            <person name="Bhonagiri V."/>
            <person name="Zhang X."/>
            <person name="Suruliraj S."/>
            <person name="Warren W."/>
            <person name="Chinwalla A."/>
            <person name="Mardis E.R."/>
            <person name="Wilson R.K."/>
        </authorList>
    </citation>
    <scope>NUCLEOTIDE SEQUENCE [LARGE SCALE GENOMIC DNA]</scope>
    <source>
        <strain evidence="2 3">DSM 18206</strain>
    </source>
</reference>
<keyword evidence="1" id="KW-0732">Signal</keyword>
<feature type="signal peptide" evidence="1">
    <location>
        <begin position="1"/>
        <end position="21"/>
    </location>
</feature>
<comment type="caution">
    <text evidence="2">The sequence shown here is derived from an EMBL/GenBank/DDBJ whole genome shotgun (WGS) entry which is preliminary data.</text>
</comment>
<dbReference type="PATRIC" id="fig|1002367.3.peg.2148"/>